<name>A0AAV4A109_9GAST</name>
<evidence type="ECO:0000313" key="2">
    <source>
        <dbReference type="Proteomes" id="UP000735302"/>
    </source>
</evidence>
<organism evidence="1 2">
    <name type="scientific">Plakobranchus ocellatus</name>
    <dbReference type="NCBI Taxonomy" id="259542"/>
    <lineage>
        <taxon>Eukaryota</taxon>
        <taxon>Metazoa</taxon>
        <taxon>Spiralia</taxon>
        <taxon>Lophotrochozoa</taxon>
        <taxon>Mollusca</taxon>
        <taxon>Gastropoda</taxon>
        <taxon>Heterobranchia</taxon>
        <taxon>Euthyneura</taxon>
        <taxon>Panpulmonata</taxon>
        <taxon>Sacoglossa</taxon>
        <taxon>Placobranchoidea</taxon>
        <taxon>Plakobranchidae</taxon>
        <taxon>Plakobranchus</taxon>
    </lineage>
</organism>
<comment type="caution">
    <text evidence="1">The sequence shown here is derived from an EMBL/GenBank/DDBJ whole genome shotgun (WGS) entry which is preliminary data.</text>
</comment>
<keyword evidence="2" id="KW-1185">Reference proteome</keyword>
<gene>
    <name evidence="1" type="ORF">PoB_002748700</name>
</gene>
<evidence type="ECO:0000313" key="1">
    <source>
        <dbReference type="EMBL" id="GFO00982.1"/>
    </source>
</evidence>
<sequence>MLTTEEMHSVEKRAGRHSVDIGLKGSCPPVTVFRSRLGTRPRATDSLEVTLLTTQTTCLVQRRASSVFGTVTPVTTVGADQRARLFGVALLWRWLVC</sequence>
<dbReference type="EMBL" id="BLXT01003182">
    <property type="protein sequence ID" value="GFO00982.1"/>
    <property type="molecule type" value="Genomic_DNA"/>
</dbReference>
<reference evidence="1 2" key="1">
    <citation type="journal article" date="2021" name="Elife">
        <title>Chloroplast acquisition without the gene transfer in kleptoplastic sea slugs, Plakobranchus ocellatus.</title>
        <authorList>
            <person name="Maeda T."/>
            <person name="Takahashi S."/>
            <person name="Yoshida T."/>
            <person name="Shimamura S."/>
            <person name="Takaki Y."/>
            <person name="Nagai Y."/>
            <person name="Toyoda A."/>
            <person name="Suzuki Y."/>
            <person name="Arimoto A."/>
            <person name="Ishii H."/>
            <person name="Satoh N."/>
            <person name="Nishiyama T."/>
            <person name="Hasebe M."/>
            <person name="Maruyama T."/>
            <person name="Minagawa J."/>
            <person name="Obokata J."/>
            <person name="Shigenobu S."/>
        </authorList>
    </citation>
    <scope>NUCLEOTIDE SEQUENCE [LARGE SCALE GENOMIC DNA]</scope>
</reference>
<proteinExistence type="predicted"/>
<dbReference type="Proteomes" id="UP000735302">
    <property type="component" value="Unassembled WGS sequence"/>
</dbReference>
<accession>A0AAV4A109</accession>
<protein>
    <submittedName>
        <fullName evidence="1">Uncharacterized protein</fullName>
    </submittedName>
</protein>
<dbReference type="AlphaFoldDB" id="A0AAV4A109"/>